<dbReference type="RefSeq" id="XP_007924621.1">
    <property type="nucleotide sequence ID" value="XM_007926430.1"/>
</dbReference>
<evidence type="ECO:0000313" key="3">
    <source>
        <dbReference type="Proteomes" id="UP000016932"/>
    </source>
</evidence>
<dbReference type="EMBL" id="KB446557">
    <property type="protein sequence ID" value="EME83997.1"/>
    <property type="molecule type" value="Genomic_DNA"/>
</dbReference>
<sequence length="273" mass="29954">MWLLAVSAAHVGSAGVNIGRGAAMQTNACLVPRSCLSVQDAASWTMCGRGLRCSAVWRERVEANGVAGSQAEAMAMAMAEAMAMAMAMLDAAAARQIPPVNPGRRRERAGRRKERAQQKARRRTGEGQECGESYGWLNRTSTHWRPRLLYLSRALAKARAAIIRYSYQISVLWSCLQLQSPCCDTPITKPDSSLHVFDHQVLSRWRVPISATLTHVMMCFYRATEAADAWVVPAIETKLSPATPLTAGPTVSMSPFGHFDPKEASKVLFLYND</sequence>
<dbReference type="GeneID" id="19332909"/>
<dbReference type="Proteomes" id="UP000016932">
    <property type="component" value="Unassembled WGS sequence"/>
</dbReference>
<dbReference type="AlphaFoldDB" id="M3B3P9"/>
<reference evidence="2 3" key="1">
    <citation type="journal article" date="2012" name="PLoS Pathog.">
        <title>Diverse lifestyles and strategies of plant pathogenesis encoded in the genomes of eighteen Dothideomycetes fungi.</title>
        <authorList>
            <person name="Ohm R.A."/>
            <person name="Feau N."/>
            <person name="Henrissat B."/>
            <person name="Schoch C.L."/>
            <person name="Horwitz B.A."/>
            <person name="Barry K.W."/>
            <person name="Condon B.J."/>
            <person name="Copeland A.C."/>
            <person name="Dhillon B."/>
            <person name="Glaser F."/>
            <person name="Hesse C.N."/>
            <person name="Kosti I."/>
            <person name="LaButti K."/>
            <person name="Lindquist E.A."/>
            <person name="Lucas S."/>
            <person name="Salamov A.A."/>
            <person name="Bradshaw R.E."/>
            <person name="Ciuffetti L."/>
            <person name="Hamelin R.C."/>
            <person name="Kema G.H.J."/>
            <person name="Lawrence C."/>
            <person name="Scott J.A."/>
            <person name="Spatafora J.W."/>
            <person name="Turgeon B.G."/>
            <person name="de Wit P.J.G.M."/>
            <person name="Zhong S."/>
            <person name="Goodwin S.B."/>
            <person name="Grigoriev I.V."/>
        </authorList>
    </citation>
    <scope>NUCLEOTIDE SEQUENCE [LARGE SCALE GENOMIC DNA]</scope>
    <source>
        <strain evidence="2 3">CIRAD86</strain>
    </source>
</reference>
<accession>M3B3P9</accession>
<evidence type="ECO:0000256" key="1">
    <source>
        <dbReference type="SAM" id="MobiDB-lite"/>
    </source>
</evidence>
<organism evidence="2 3">
    <name type="scientific">Pseudocercospora fijiensis (strain CIRAD86)</name>
    <name type="common">Black leaf streak disease fungus</name>
    <name type="synonym">Mycosphaerella fijiensis</name>
    <dbReference type="NCBI Taxonomy" id="383855"/>
    <lineage>
        <taxon>Eukaryota</taxon>
        <taxon>Fungi</taxon>
        <taxon>Dikarya</taxon>
        <taxon>Ascomycota</taxon>
        <taxon>Pezizomycotina</taxon>
        <taxon>Dothideomycetes</taxon>
        <taxon>Dothideomycetidae</taxon>
        <taxon>Mycosphaerellales</taxon>
        <taxon>Mycosphaerellaceae</taxon>
        <taxon>Pseudocercospora</taxon>
    </lineage>
</organism>
<feature type="compositionally biased region" description="Basic residues" evidence="1">
    <location>
        <begin position="103"/>
        <end position="122"/>
    </location>
</feature>
<proteinExistence type="predicted"/>
<gene>
    <name evidence="2" type="ORF">MYCFIDRAFT_173058</name>
</gene>
<protein>
    <submittedName>
        <fullName evidence="2">Uncharacterized protein</fullName>
    </submittedName>
</protein>
<feature type="region of interest" description="Disordered" evidence="1">
    <location>
        <begin position="97"/>
        <end position="129"/>
    </location>
</feature>
<dbReference type="VEuPathDB" id="FungiDB:MYCFIDRAFT_173058"/>
<evidence type="ECO:0000313" key="2">
    <source>
        <dbReference type="EMBL" id="EME83997.1"/>
    </source>
</evidence>
<dbReference type="HOGENOM" id="CLU_1019854_0_0_1"/>
<dbReference type="KEGG" id="pfj:MYCFIDRAFT_173058"/>
<keyword evidence="3" id="KW-1185">Reference proteome</keyword>
<name>M3B3P9_PSEFD</name>